<dbReference type="InterPro" id="IPR017853">
    <property type="entry name" value="GH"/>
</dbReference>
<evidence type="ECO:0000256" key="1">
    <source>
        <dbReference type="ARBA" id="ARBA00022729"/>
    </source>
</evidence>
<keyword evidence="3" id="KW-0449">Lipoprotein</keyword>
<reference evidence="3 4" key="1">
    <citation type="submission" date="2020-08" db="EMBL/GenBank/DDBJ databases">
        <title>Sequencing the genomes of 1000 actinobacteria strains.</title>
        <authorList>
            <person name="Klenk H.-P."/>
        </authorList>
    </citation>
    <scope>NUCLEOTIDE SEQUENCE [LARGE SCALE GENOMIC DNA]</scope>
    <source>
        <strain evidence="3 4">DSM 45790</strain>
    </source>
</reference>
<sequence>MNTDPVGRRSVLKGLAAAALVPAAYLGVRAVTGEAGAEAPAGDAALEPALAPAPRQMRGMWIGTVDNDSWPSRPGLSAERQKAEFTAFLDFATAKRFNAVFVQVRPTADAFWPSPHEPWSQYITGVQGRDPGYDPLAFMVEAAHARGLAFHAWFNPYRGSLQPDPARLAPGHPLRRDPGWAVSYDGKLYYNPGLPEVRAFVQDAIMDAVTRYPIDGVHFDDYFYPYPVEGKWFDDSAAYARHGGAFPDRAAWRRHNVDRFIEEISHRVRSERPNLQWGVSPFGVWRNRASDPGGSDTKALQSYDDQYADTRGWIEKGWLDYVVPQLYWTIGTPAADYAELAAWWARAVAGGDTQLWIGQAAYRACAPGETGAWRDPAELSRHLDLGRDHPAIGGDVYYSASDLRADRLGFTTRLYQDHYTRPALPPLLPRHADGPRPHRPVLTGVRPASGGVEISFAAPEPPRPRLYAVYRSDGGAPAELIATLPGATEGRHTDPGGRQDSVYHVTALDHANRQSHPSRRPA</sequence>
<dbReference type="InterPro" id="IPR003790">
    <property type="entry name" value="GHL10"/>
</dbReference>
<dbReference type="PROSITE" id="PS51318">
    <property type="entry name" value="TAT"/>
    <property type="match status" value="1"/>
</dbReference>
<protein>
    <submittedName>
        <fullName evidence="3">Uncharacterized lipoprotein YddW (UPF0748 family)</fullName>
    </submittedName>
</protein>
<dbReference type="InterPro" id="IPR052177">
    <property type="entry name" value="Divisome_Glycosyl_Hydrolase"/>
</dbReference>
<accession>A0A7W8ZB94</accession>
<keyword evidence="1" id="KW-0732">Signal</keyword>
<dbReference type="PANTHER" id="PTHR43405">
    <property type="entry name" value="GLYCOSYL HYDROLASE DIGH"/>
    <property type="match status" value="1"/>
</dbReference>
<dbReference type="RefSeq" id="WP_184617204.1">
    <property type="nucleotide sequence ID" value="NZ_BOOS01000052.1"/>
</dbReference>
<dbReference type="PANTHER" id="PTHR43405:SF1">
    <property type="entry name" value="GLYCOSYL HYDROLASE DIGH"/>
    <property type="match status" value="1"/>
</dbReference>
<evidence type="ECO:0000313" key="4">
    <source>
        <dbReference type="Proteomes" id="UP000588112"/>
    </source>
</evidence>
<dbReference type="Gene3D" id="3.20.20.80">
    <property type="entry name" value="Glycosidases"/>
    <property type="match status" value="1"/>
</dbReference>
<evidence type="ECO:0000313" key="3">
    <source>
        <dbReference type="EMBL" id="MBB5630814.1"/>
    </source>
</evidence>
<dbReference type="Proteomes" id="UP000588112">
    <property type="component" value="Unassembled WGS sequence"/>
</dbReference>
<keyword evidence="4" id="KW-1185">Reference proteome</keyword>
<comment type="caution">
    <text evidence="3">The sequence shown here is derived from an EMBL/GenBank/DDBJ whole genome shotgun (WGS) entry which is preliminary data.</text>
</comment>
<evidence type="ECO:0000259" key="2">
    <source>
        <dbReference type="Pfam" id="PF02638"/>
    </source>
</evidence>
<dbReference type="Pfam" id="PF02638">
    <property type="entry name" value="GHL10"/>
    <property type="match status" value="1"/>
</dbReference>
<dbReference type="InterPro" id="IPR006311">
    <property type="entry name" value="TAT_signal"/>
</dbReference>
<dbReference type="AlphaFoldDB" id="A0A7W8ZB94"/>
<name>A0A7W8ZB94_9ACTN</name>
<dbReference type="EMBL" id="JACHBR010000002">
    <property type="protein sequence ID" value="MBB5630814.1"/>
    <property type="molecule type" value="Genomic_DNA"/>
</dbReference>
<feature type="domain" description="Glycosyl hydrolase-like 10" evidence="2">
    <location>
        <begin position="56"/>
        <end position="366"/>
    </location>
</feature>
<gene>
    <name evidence="3" type="ORF">BJ981_006578</name>
</gene>
<dbReference type="SUPFAM" id="SSF51445">
    <property type="entry name" value="(Trans)glycosidases"/>
    <property type="match status" value="1"/>
</dbReference>
<proteinExistence type="predicted"/>
<organism evidence="3 4">
    <name type="scientific">Sphaerisporangium krabiense</name>
    <dbReference type="NCBI Taxonomy" id="763782"/>
    <lineage>
        <taxon>Bacteria</taxon>
        <taxon>Bacillati</taxon>
        <taxon>Actinomycetota</taxon>
        <taxon>Actinomycetes</taxon>
        <taxon>Streptosporangiales</taxon>
        <taxon>Streptosporangiaceae</taxon>
        <taxon>Sphaerisporangium</taxon>
    </lineage>
</organism>